<organism evidence="2 3">
    <name type="scientific">Nonomuraea corallina</name>
    <dbReference type="NCBI Taxonomy" id="2989783"/>
    <lineage>
        <taxon>Bacteria</taxon>
        <taxon>Bacillati</taxon>
        <taxon>Actinomycetota</taxon>
        <taxon>Actinomycetes</taxon>
        <taxon>Streptosporangiales</taxon>
        <taxon>Streptosporangiaceae</taxon>
        <taxon>Nonomuraea</taxon>
    </lineage>
</organism>
<proteinExistence type="predicted"/>
<accession>A0ABT4SNA6</accession>
<feature type="transmembrane region" description="Helical" evidence="1">
    <location>
        <begin position="190"/>
        <end position="212"/>
    </location>
</feature>
<keyword evidence="1" id="KW-0472">Membrane</keyword>
<name>A0ABT4SNA6_9ACTN</name>
<sequence length="502" mass="51948">VHVAFALGWIGLSVAAPFTGSGPGLVLTVANAVLLVAAALVVVAPGVARRVDPGAGDPGGALLGRICSALGAAGVVVPAVTLVAAAAGLPGAPASRQLPGVGTGTVQFVLTLALVAFMLAGTWGLAGLDRKAGPRAMGGLASWFALLVAAAVANALGLGVMFWTASFFGVPASPGAGGPPGRRLFLDEPVWWTAALVPVLVAGLVVAGLVLWHASRSDAARLAARLEPHYGRHGGEVAGAWALAGLTDRAGQALGLVTGIGLAGFAAVTVFYQFRLLDPVGGLAGLLATVGSWAMAASLAGLVLLGRRAYSDPGLRRTVGILWDVATFWPRAVHPLSPPCYTERVLPELIARVRRLTADEADLVLISGHSQGSVIGASVVLQLDPAVRERVRLLTHGSPLRRLYAAFFPAYFGPEALDAVRRAVPWFNLYRLSDPIGGPVFERVDPFGPREALSAVDLFCWDPARPEPGDPLPVTRGHADYWFDPPYAEAVRRLTAASLREG</sequence>
<feature type="transmembrane region" description="Helical" evidence="1">
    <location>
        <begin position="253"/>
        <end position="274"/>
    </location>
</feature>
<dbReference type="InterPro" id="IPR029058">
    <property type="entry name" value="AB_hydrolase_fold"/>
</dbReference>
<feature type="non-terminal residue" evidence="2">
    <location>
        <position position="1"/>
    </location>
</feature>
<evidence type="ECO:0000313" key="3">
    <source>
        <dbReference type="Proteomes" id="UP001144036"/>
    </source>
</evidence>
<reference evidence="2" key="1">
    <citation type="submission" date="2022-11" db="EMBL/GenBank/DDBJ databases">
        <title>Nonomuraea corallina sp. nov., a new species of the genus Nonomuraea isolated from sea side sediment in Thai sea.</title>
        <authorList>
            <person name="Ngamcharungchit C."/>
            <person name="Matsumoto A."/>
            <person name="Suriyachadkun C."/>
            <person name="Panbangred W."/>
            <person name="Inahashi Y."/>
            <person name="Intra B."/>
        </authorList>
    </citation>
    <scope>NUCLEOTIDE SEQUENCE</scope>
    <source>
        <strain evidence="2">MCN248</strain>
    </source>
</reference>
<feature type="transmembrane region" description="Helical" evidence="1">
    <location>
        <begin position="140"/>
        <end position="170"/>
    </location>
</feature>
<gene>
    <name evidence="2" type="ORF">OUY22_35315</name>
</gene>
<feature type="transmembrane region" description="Helical" evidence="1">
    <location>
        <begin position="25"/>
        <end position="48"/>
    </location>
</feature>
<feature type="transmembrane region" description="Helical" evidence="1">
    <location>
        <begin position="280"/>
        <end position="306"/>
    </location>
</feature>
<keyword evidence="1" id="KW-0812">Transmembrane</keyword>
<keyword evidence="1" id="KW-1133">Transmembrane helix</keyword>
<evidence type="ECO:0000313" key="2">
    <source>
        <dbReference type="EMBL" id="MDA0638709.1"/>
    </source>
</evidence>
<evidence type="ECO:0000256" key="1">
    <source>
        <dbReference type="SAM" id="Phobius"/>
    </source>
</evidence>
<keyword evidence="3" id="KW-1185">Reference proteome</keyword>
<feature type="transmembrane region" description="Helical" evidence="1">
    <location>
        <begin position="108"/>
        <end position="128"/>
    </location>
</feature>
<feature type="transmembrane region" description="Helical" evidence="1">
    <location>
        <begin position="69"/>
        <end position="88"/>
    </location>
</feature>
<protein>
    <recommendedName>
        <fullName evidence="4">Integral membrane protein</fullName>
    </recommendedName>
</protein>
<dbReference type="Proteomes" id="UP001144036">
    <property type="component" value="Unassembled WGS sequence"/>
</dbReference>
<evidence type="ECO:0008006" key="4">
    <source>
        <dbReference type="Google" id="ProtNLM"/>
    </source>
</evidence>
<dbReference type="EMBL" id="JAPNNL010000274">
    <property type="protein sequence ID" value="MDA0638709.1"/>
    <property type="molecule type" value="Genomic_DNA"/>
</dbReference>
<dbReference type="SUPFAM" id="SSF53474">
    <property type="entry name" value="alpha/beta-Hydrolases"/>
    <property type="match status" value="1"/>
</dbReference>
<comment type="caution">
    <text evidence="2">The sequence shown here is derived from an EMBL/GenBank/DDBJ whole genome shotgun (WGS) entry which is preliminary data.</text>
</comment>